<reference evidence="1 2" key="1">
    <citation type="submission" date="2013-04" db="EMBL/GenBank/DDBJ databases">
        <title>Oceanicola sp. 22II1-22F33 Genome Sequencing.</title>
        <authorList>
            <person name="Lai Q."/>
            <person name="Li G."/>
            <person name="Shao Z."/>
        </authorList>
    </citation>
    <scope>NUCLEOTIDE SEQUENCE [LARGE SCALE GENOMIC DNA]</scope>
    <source>
        <strain evidence="1 2">22II1-22F33</strain>
    </source>
</reference>
<accession>A0A225NAG8</accession>
<keyword evidence="2" id="KW-1185">Reference proteome</keyword>
<organism evidence="1 2">
    <name type="scientific">Marinibacterium profundimaris</name>
    <dbReference type="NCBI Taxonomy" id="1679460"/>
    <lineage>
        <taxon>Bacteria</taxon>
        <taxon>Pseudomonadati</taxon>
        <taxon>Pseudomonadota</taxon>
        <taxon>Alphaproteobacteria</taxon>
        <taxon>Rhodobacterales</taxon>
        <taxon>Paracoccaceae</taxon>
        <taxon>Marinibacterium</taxon>
    </lineage>
</organism>
<dbReference type="RefSeq" id="WP_088652898.1">
    <property type="nucleotide sequence ID" value="NZ_AQQR01000033.1"/>
</dbReference>
<name>A0A225NAG8_9RHOB</name>
<protein>
    <submittedName>
        <fullName evidence="1">Uncharacterized protein</fullName>
    </submittedName>
</protein>
<comment type="caution">
    <text evidence="1">The sequence shown here is derived from an EMBL/GenBank/DDBJ whole genome shotgun (WGS) entry which is preliminary data.</text>
</comment>
<proteinExistence type="predicted"/>
<dbReference type="Proteomes" id="UP000215377">
    <property type="component" value="Unassembled WGS sequence"/>
</dbReference>
<sequence>MERTKISEYARALLDVHGDKAEFEAAQKAKQLEDANNAQEAETWRAVQLSIREMRGARQS</sequence>
<dbReference type="EMBL" id="AQQR01000033">
    <property type="protein sequence ID" value="OWU66990.1"/>
    <property type="molecule type" value="Genomic_DNA"/>
</dbReference>
<evidence type="ECO:0000313" key="1">
    <source>
        <dbReference type="EMBL" id="OWU66990.1"/>
    </source>
</evidence>
<gene>
    <name evidence="1" type="ORF">ATO3_26880</name>
</gene>
<dbReference type="AlphaFoldDB" id="A0A225NAG8"/>
<evidence type="ECO:0000313" key="2">
    <source>
        <dbReference type="Proteomes" id="UP000215377"/>
    </source>
</evidence>